<comment type="caution">
    <text evidence="2">The sequence shown here is derived from an EMBL/GenBank/DDBJ whole genome shotgun (WGS) entry which is preliminary data.</text>
</comment>
<protein>
    <recommendedName>
        <fullName evidence="4">AcrB/AcrD/AcrF family protein</fullName>
    </recommendedName>
</protein>
<accession>A0A562KIL3</accession>
<reference evidence="2 3" key="1">
    <citation type="journal article" date="2015" name="Stand. Genomic Sci.">
        <title>Genomic Encyclopedia of Bacterial and Archaeal Type Strains, Phase III: the genomes of soil and plant-associated and newly described type strains.</title>
        <authorList>
            <person name="Whitman W.B."/>
            <person name="Woyke T."/>
            <person name="Klenk H.P."/>
            <person name="Zhou Y."/>
            <person name="Lilburn T.G."/>
            <person name="Beck B.J."/>
            <person name="De Vos P."/>
            <person name="Vandamme P."/>
            <person name="Eisen J.A."/>
            <person name="Garrity G."/>
            <person name="Hugenholtz P."/>
            <person name="Kyrpides N.C."/>
        </authorList>
    </citation>
    <scope>NUCLEOTIDE SEQUENCE [LARGE SCALE GENOMIC DNA]</scope>
    <source>
        <strain evidence="2 3">CGMCC 1.7748</strain>
    </source>
</reference>
<feature type="transmembrane region" description="Helical" evidence="1">
    <location>
        <begin position="30"/>
        <end position="48"/>
    </location>
</feature>
<keyword evidence="1" id="KW-0472">Membrane</keyword>
<dbReference type="Proteomes" id="UP000316624">
    <property type="component" value="Unassembled WGS sequence"/>
</dbReference>
<feature type="transmembrane region" description="Helical" evidence="1">
    <location>
        <begin position="149"/>
        <end position="169"/>
    </location>
</feature>
<evidence type="ECO:0000313" key="2">
    <source>
        <dbReference type="EMBL" id="TWH95216.1"/>
    </source>
</evidence>
<evidence type="ECO:0000256" key="1">
    <source>
        <dbReference type="SAM" id="Phobius"/>
    </source>
</evidence>
<organism evidence="2 3">
    <name type="scientific">Sphingobium wenxiniae (strain DSM 21828 / CGMCC 1.7748 / JZ-1)</name>
    <dbReference type="NCBI Taxonomy" id="595605"/>
    <lineage>
        <taxon>Bacteria</taxon>
        <taxon>Pseudomonadati</taxon>
        <taxon>Pseudomonadota</taxon>
        <taxon>Alphaproteobacteria</taxon>
        <taxon>Sphingomonadales</taxon>
        <taxon>Sphingomonadaceae</taxon>
        <taxon>Sphingobium</taxon>
    </lineage>
</organism>
<feature type="transmembrane region" description="Helical" evidence="1">
    <location>
        <begin position="440"/>
        <end position="459"/>
    </location>
</feature>
<keyword evidence="3" id="KW-1185">Reference proteome</keyword>
<dbReference type="RefSeq" id="WP_145072421.1">
    <property type="nucleotide sequence ID" value="NZ_JACIIY010000002.1"/>
</dbReference>
<feature type="transmembrane region" description="Helical" evidence="1">
    <location>
        <begin position="356"/>
        <end position="376"/>
    </location>
</feature>
<feature type="transmembrane region" description="Helical" evidence="1">
    <location>
        <begin position="217"/>
        <end position="234"/>
    </location>
</feature>
<feature type="transmembrane region" description="Helical" evidence="1">
    <location>
        <begin position="276"/>
        <end position="296"/>
    </location>
</feature>
<proteinExistence type="predicted"/>
<keyword evidence="1" id="KW-1133">Transmembrane helix</keyword>
<keyword evidence="1" id="KW-0812">Transmembrane</keyword>
<evidence type="ECO:0008006" key="4">
    <source>
        <dbReference type="Google" id="ProtNLM"/>
    </source>
</evidence>
<evidence type="ECO:0000313" key="3">
    <source>
        <dbReference type="Proteomes" id="UP000316624"/>
    </source>
</evidence>
<gene>
    <name evidence="2" type="ORF">IQ35_01472</name>
</gene>
<feature type="transmembrane region" description="Helical" evidence="1">
    <location>
        <begin position="385"/>
        <end position="406"/>
    </location>
</feature>
<feature type="transmembrane region" description="Helical" evidence="1">
    <location>
        <begin position="303"/>
        <end position="321"/>
    </location>
</feature>
<dbReference type="AlphaFoldDB" id="A0A562KIL3"/>
<feature type="transmembrane region" description="Helical" evidence="1">
    <location>
        <begin position="122"/>
        <end position="143"/>
    </location>
</feature>
<feature type="transmembrane region" description="Helical" evidence="1">
    <location>
        <begin position="246"/>
        <end position="264"/>
    </location>
</feature>
<sequence>MNLQSWPVLRVRAVTIAAGFSDYAARHWKWLTLLLWIAIAAGFLVNRWPAIHWLVLSDTDDNIRYVQVKDWLAGQGWYDLRQYRLDPPRGFDIHWSRLVDLPIAGLILFFRAFLDQGMADRLACAVAPLLPLLLLMLSLGFIARRLAGGNAWIIAALAPLAAQMGLGMFAPMRIDHHGWQLALAVTMLAGLVDRNWLRGGIVAGISTALSLTIGMEMIVYLAAGGALIALRWVFKEGAGRRMLPYALSLTGATSLLFVLFASYANRQMVCDAISPIWVSIFAAASAGMVLLALMPLRSWQARLVAGLAVGAAVAAFAWFNWPQCLSGAYQISPELQRLWLANIREAKPLTAQTRDVAVPLMALPVAGLLGLLWALWDSRRDADRLWAWVTVGLMMLFSTALLFWALRAGPAAQLMAIPPAAWAAHRLLVLMATGRPMIRVAAWAAMLLLAAFAFAYPLYPQIRNGVAAMTGEKPKPWRPQAKARTDAIRKANGRCRTLPALEVMNDLPPATIFTMVDLGPRIIATTHHSAVAGPYHRNGAVILDIHHAFDGPADAFRPIAAKHHATYLLICPNFPEGTIYQTRSPQGFYADLMRGKVPGWLHPMSIRSGTELPYTLYRIDYSAPGSEEAAQKR</sequence>
<dbReference type="EMBL" id="VLKK01000004">
    <property type="protein sequence ID" value="TWH95216.1"/>
    <property type="molecule type" value="Genomic_DNA"/>
</dbReference>
<name>A0A562KIL3_SPHWJ</name>